<dbReference type="AlphaFoldDB" id="A0A8J6NBA6"/>
<evidence type="ECO:0000256" key="9">
    <source>
        <dbReference type="ARBA" id="ARBA00022958"/>
    </source>
</evidence>
<proteinExistence type="inferred from homology"/>
<evidence type="ECO:0000313" key="12">
    <source>
        <dbReference type="Proteomes" id="UP000599024"/>
    </source>
</evidence>
<comment type="cofactor">
    <cofactor evidence="1">
        <name>Mg(2+)</name>
        <dbReference type="ChEBI" id="CHEBI:18420"/>
    </cofactor>
</comment>
<accession>A0A8J6NBA6</accession>
<dbReference type="InterPro" id="IPR022636">
    <property type="entry name" value="S-AdoMet_synthetase_sfam"/>
</dbReference>
<evidence type="ECO:0000256" key="5">
    <source>
        <dbReference type="ARBA" id="ARBA00022723"/>
    </source>
</evidence>
<evidence type="ECO:0000256" key="1">
    <source>
        <dbReference type="ARBA" id="ARBA00001946"/>
    </source>
</evidence>
<dbReference type="SUPFAM" id="SSF55973">
    <property type="entry name" value="S-adenosylmethionine synthetase"/>
    <property type="match status" value="1"/>
</dbReference>
<keyword evidence="9" id="KW-0630">Potassium</keyword>
<keyword evidence="4" id="KW-0808">Transferase</keyword>
<dbReference type="Proteomes" id="UP000599024">
    <property type="component" value="Unassembled WGS sequence"/>
</dbReference>
<gene>
    <name evidence="11" type="ORF">H8E79_07440</name>
</gene>
<evidence type="ECO:0000256" key="2">
    <source>
        <dbReference type="ARBA" id="ARBA00009685"/>
    </source>
</evidence>
<dbReference type="FunFam" id="3.30.300.10:FF:000004">
    <property type="entry name" value="S-adenosylmethionine synthase"/>
    <property type="match status" value="1"/>
</dbReference>
<name>A0A8J6NBA6_9BACT</name>
<comment type="similarity">
    <text evidence="2">Belongs to the AdoMet synthase family.</text>
</comment>
<dbReference type="Gene3D" id="3.30.300.10">
    <property type="match status" value="1"/>
</dbReference>
<organism evidence="11 12">
    <name type="scientific">Candidatus Desulfatifera sulfidica</name>
    <dbReference type="NCBI Taxonomy" id="2841691"/>
    <lineage>
        <taxon>Bacteria</taxon>
        <taxon>Pseudomonadati</taxon>
        <taxon>Thermodesulfobacteriota</taxon>
        <taxon>Desulfobulbia</taxon>
        <taxon>Desulfobulbales</taxon>
        <taxon>Desulfobulbaceae</taxon>
        <taxon>Candidatus Desulfatifera</taxon>
    </lineage>
</organism>
<sequence>STVDRSSSYMGRYVAKNIVAAGLAREVEVQIAYAIGISQPVSINVNSFGTGRIDDDAIKALIMQHFDLRPKAIVQHLNLLRPIYKRTAAYGHFGRERADFTWELTDKAEALKESAGL</sequence>
<feature type="domain" description="S-adenosylmethionine synthetase C-terminal" evidence="10">
    <location>
        <begin position="2"/>
        <end position="103"/>
    </location>
</feature>
<evidence type="ECO:0000256" key="6">
    <source>
        <dbReference type="ARBA" id="ARBA00022741"/>
    </source>
</evidence>
<evidence type="ECO:0000256" key="7">
    <source>
        <dbReference type="ARBA" id="ARBA00022840"/>
    </source>
</evidence>
<evidence type="ECO:0000256" key="3">
    <source>
        <dbReference type="ARBA" id="ARBA00022563"/>
    </source>
</evidence>
<evidence type="ECO:0000259" key="10">
    <source>
        <dbReference type="Pfam" id="PF02773"/>
    </source>
</evidence>
<reference evidence="11 12" key="1">
    <citation type="submission" date="2020-08" db="EMBL/GenBank/DDBJ databases">
        <title>Bridging the membrane lipid divide: bacteria of the FCB group superphylum have the potential to synthesize archaeal ether lipids.</title>
        <authorList>
            <person name="Villanueva L."/>
            <person name="Von Meijenfeldt F.A.B."/>
            <person name="Westbye A.B."/>
            <person name="Yadav S."/>
            <person name="Hopmans E.C."/>
            <person name="Dutilh B.E."/>
            <person name="Sinninghe Damste J.S."/>
        </authorList>
    </citation>
    <scope>NUCLEOTIDE SEQUENCE [LARGE SCALE GENOMIC DNA]</scope>
    <source>
        <strain evidence="11">NIOZ-UU81</strain>
    </source>
</reference>
<keyword evidence="6" id="KW-0547">Nucleotide-binding</keyword>
<keyword evidence="8" id="KW-0460">Magnesium</keyword>
<dbReference type="GO" id="GO:0046872">
    <property type="term" value="F:metal ion binding"/>
    <property type="evidence" value="ECO:0007669"/>
    <property type="project" value="UniProtKB-KW"/>
</dbReference>
<dbReference type="InterPro" id="IPR002133">
    <property type="entry name" value="S-AdoMet_synthetase"/>
</dbReference>
<dbReference type="GO" id="GO:0005524">
    <property type="term" value="F:ATP binding"/>
    <property type="evidence" value="ECO:0007669"/>
    <property type="project" value="UniProtKB-KW"/>
</dbReference>
<dbReference type="GO" id="GO:0006730">
    <property type="term" value="P:one-carbon metabolic process"/>
    <property type="evidence" value="ECO:0007669"/>
    <property type="project" value="UniProtKB-KW"/>
</dbReference>
<dbReference type="GO" id="GO:0006556">
    <property type="term" value="P:S-adenosylmethionine biosynthetic process"/>
    <property type="evidence" value="ECO:0007669"/>
    <property type="project" value="InterPro"/>
</dbReference>
<dbReference type="GO" id="GO:0004478">
    <property type="term" value="F:methionine adenosyltransferase activity"/>
    <property type="evidence" value="ECO:0007669"/>
    <property type="project" value="InterPro"/>
</dbReference>
<keyword evidence="5" id="KW-0479">Metal-binding</keyword>
<dbReference type="PANTHER" id="PTHR11964">
    <property type="entry name" value="S-ADENOSYLMETHIONINE SYNTHETASE"/>
    <property type="match status" value="1"/>
</dbReference>
<comment type="caution">
    <text evidence="11">The sequence shown here is derived from an EMBL/GenBank/DDBJ whole genome shotgun (WGS) entry which is preliminary data.</text>
</comment>
<evidence type="ECO:0000256" key="8">
    <source>
        <dbReference type="ARBA" id="ARBA00022842"/>
    </source>
</evidence>
<evidence type="ECO:0000313" key="11">
    <source>
        <dbReference type="EMBL" id="MBC8208984.1"/>
    </source>
</evidence>
<dbReference type="EMBL" id="JACNLK010000067">
    <property type="protein sequence ID" value="MBC8208984.1"/>
    <property type="molecule type" value="Genomic_DNA"/>
</dbReference>
<protein>
    <submittedName>
        <fullName evidence="11">Methionine adenosyltransferase domain-containing protein</fullName>
    </submittedName>
</protein>
<dbReference type="Pfam" id="PF02773">
    <property type="entry name" value="S-AdoMet_synt_C"/>
    <property type="match status" value="1"/>
</dbReference>
<keyword evidence="3" id="KW-0554">One-carbon metabolism</keyword>
<keyword evidence="7" id="KW-0067">ATP-binding</keyword>
<feature type="non-terminal residue" evidence="11">
    <location>
        <position position="1"/>
    </location>
</feature>
<dbReference type="InterPro" id="IPR022630">
    <property type="entry name" value="S-AdoMet_synt_C"/>
</dbReference>
<evidence type="ECO:0000256" key="4">
    <source>
        <dbReference type="ARBA" id="ARBA00022679"/>
    </source>
</evidence>